<name>A0A7J5UIZ9_9MICO</name>
<feature type="transmembrane region" description="Helical" evidence="1">
    <location>
        <begin position="96"/>
        <end position="115"/>
    </location>
</feature>
<keyword evidence="1" id="KW-0812">Transmembrane</keyword>
<protein>
    <submittedName>
        <fullName evidence="2">GAP family protein</fullName>
    </submittedName>
</protein>
<dbReference type="EMBL" id="WHJE01000209">
    <property type="protein sequence ID" value="KAE8762261.1"/>
    <property type="molecule type" value="Genomic_DNA"/>
</dbReference>
<keyword evidence="1" id="KW-1133">Transmembrane helix</keyword>
<gene>
    <name evidence="2" type="ORF">GB883_20270</name>
</gene>
<organism evidence="2 3">
    <name type="scientific">Georgenia thermotolerans</name>
    <dbReference type="NCBI Taxonomy" id="527326"/>
    <lineage>
        <taxon>Bacteria</taxon>
        <taxon>Bacillati</taxon>
        <taxon>Actinomycetota</taxon>
        <taxon>Actinomycetes</taxon>
        <taxon>Micrococcales</taxon>
        <taxon>Bogoriellaceae</taxon>
        <taxon>Georgenia</taxon>
    </lineage>
</organism>
<feature type="transmembrane region" description="Helical" evidence="1">
    <location>
        <begin position="64"/>
        <end position="84"/>
    </location>
</feature>
<evidence type="ECO:0000313" key="2">
    <source>
        <dbReference type="EMBL" id="KAE8762261.1"/>
    </source>
</evidence>
<dbReference type="AlphaFoldDB" id="A0A7J5UIZ9"/>
<reference evidence="2 3" key="1">
    <citation type="submission" date="2019-10" db="EMBL/GenBank/DDBJ databases">
        <title>Georgenia wutianyii sp. nov. and Georgenia yuyongxinii sp. nov. isolated from plateau pika (Ochotona curzoniae) in the Qinghai-Tibet plateau of China.</title>
        <authorList>
            <person name="Tian Z."/>
        </authorList>
    </citation>
    <scope>NUCLEOTIDE SEQUENCE [LARGE SCALE GENOMIC DNA]</scope>
    <source>
        <strain evidence="2 3">DSM 21501</strain>
    </source>
</reference>
<feature type="transmembrane region" description="Helical" evidence="1">
    <location>
        <begin position="32"/>
        <end position="52"/>
    </location>
</feature>
<evidence type="ECO:0000313" key="3">
    <source>
        <dbReference type="Proteomes" id="UP000451860"/>
    </source>
</evidence>
<sequence length="241" mass="25134">MPLAPRATMVTRRAPCARGSRRTCEVVMTLDLLLIGLAIALEPLPMSAYILLLSTAQGARAGFGFVLGWVVTLAGLVVLTLLVTGGKPPATGSAPSTATLVAKILLGVALLVLAWRTRARRGRPPAPPKWMGRLDTMNVAAAIALGFLLQPWFLVAAGVATVTAADLSNGATVLTLVGFGVLASASYLAMQAYVVASPVAARTRLDALRTWITVHQDQIVVVVSVAVGLWLIGKSSYLLAT</sequence>
<proteinExistence type="predicted"/>
<keyword evidence="1" id="KW-0472">Membrane</keyword>
<dbReference type="Proteomes" id="UP000451860">
    <property type="component" value="Unassembled WGS sequence"/>
</dbReference>
<dbReference type="OrthoDB" id="3871948at2"/>
<dbReference type="Pfam" id="PF11139">
    <property type="entry name" value="SfLAP"/>
    <property type="match status" value="1"/>
</dbReference>
<feature type="transmembrane region" description="Helical" evidence="1">
    <location>
        <begin position="136"/>
        <end position="159"/>
    </location>
</feature>
<keyword evidence="3" id="KW-1185">Reference proteome</keyword>
<feature type="transmembrane region" description="Helical" evidence="1">
    <location>
        <begin position="211"/>
        <end position="232"/>
    </location>
</feature>
<feature type="transmembrane region" description="Helical" evidence="1">
    <location>
        <begin position="171"/>
        <end position="190"/>
    </location>
</feature>
<accession>A0A7J5UIZ9</accession>
<comment type="caution">
    <text evidence="2">The sequence shown here is derived from an EMBL/GenBank/DDBJ whole genome shotgun (WGS) entry which is preliminary data.</text>
</comment>
<evidence type="ECO:0000256" key="1">
    <source>
        <dbReference type="SAM" id="Phobius"/>
    </source>
</evidence>
<dbReference type="InterPro" id="IPR021315">
    <property type="entry name" value="Gap/Sap"/>
</dbReference>